<dbReference type="GO" id="GO:0071949">
    <property type="term" value="F:FAD binding"/>
    <property type="evidence" value="ECO:0007669"/>
    <property type="project" value="InterPro"/>
</dbReference>
<protein>
    <submittedName>
        <fullName evidence="8">Related to salicylate 1-monooxygenase</fullName>
    </submittedName>
</protein>
<dbReference type="VEuPathDB" id="FungiDB:FMAN_03599"/>
<reference evidence="9" key="1">
    <citation type="journal article" date="2016" name="Genome Biol. Evol.">
        <title>Comparative 'omics' of the Fusarium fujikuroi species complex highlights differences in genetic potential and metabolite synthesis.</title>
        <authorList>
            <person name="Niehaus E.-M."/>
            <person name="Muensterkoetter M."/>
            <person name="Proctor R.H."/>
            <person name="Brown D.W."/>
            <person name="Sharon A."/>
            <person name="Idan Y."/>
            <person name="Oren-Young L."/>
            <person name="Sieber C.M."/>
            <person name="Novak O."/>
            <person name="Pencik A."/>
            <person name="Tarkowska D."/>
            <person name="Hromadova K."/>
            <person name="Freeman S."/>
            <person name="Maymon M."/>
            <person name="Elazar M."/>
            <person name="Youssef S.A."/>
            <person name="El-Shabrawy E.S.M."/>
            <person name="Shalaby A.B.A."/>
            <person name="Houterman P."/>
            <person name="Brock N.L."/>
            <person name="Burkhardt I."/>
            <person name="Tsavkelova E.A."/>
            <person name="Dickschat J.S."/>
            <person name="Galuszka P."/>
            <person name="Gueldener U."/>
            <person name="Tudzynski B."/>
        </authorList>
    </citation>
    <scope>NUCLEOTIDE SEQUENCE [LARGE SCALE GENOMIC DNA]</scope>
    <source>
        <strain evidence="9">MRC7560</strain>
    </source>
</reference>
<dbReference type="Pfam" id="PF06314">
    <property type="entry name" value="ADC"/>
    <property type="match status" value="1"/>
</dbReference>
<evidence type="ECO:0000259" key="7">
    <source>
        <dbReference type="Pfam" id="PF01494"/>
    </source>
</evidence>
<dbReference type="GeneID" id="65082870"/>
<dbReference type="PANTHER" id="PTHR13789:SF261">
    <property type="entry name" value="HYDROXYLASE, PUTATIVE (AFU_ORTHOLOGUE AFUA_7G00590)-RELATED"/>
    <property type="match status" value="1"/>
</dbReference>
<accession>A0A1L7TGU9</accession>
<dbReference type="InterPro" id="IPR002938">
    <property type="entry name" value="FAD-bd"/>
</dbReference>
<evidence type="ECO:0000256" key="2">
    <source>
        <dbReference type="ARBA" id="ARBA00022630"/>
    </source>
</evidence>
<comment type="caution">
    <text evidence="8">The sequence shown here is derived from an EMBL/GenBank/DDBJ whole genome shotgun (WGS) entry which is preliminary data.</text>
</comment>
<dbReference type="PANTHER" id="PTHR13789">
    <property type="entry name" value="MONOOXYGENASE"/>
    <property type="match status" value="1"/>
</dbReference>
<keyword evidence="5" id="KW-0503">Monooxygenase</keyword>
<evidence type="ECO:0000313" key="8">
    <source>
        <dbReference type="EMBL" id="CVK94537.1"/>
    </source>
</evidence>
<evidence type="ECO:0000313" key="9">
    <source>
        <dbReference type="Proteomes" id="UP000184255"/>
    </source>
</evidence>
<dbReference type="InterPro" id="IPR050493">
    <property type="entry name" value="FAD-dep_Monooxygenase_BioMet"/>
</dbReference>
<dbReference type="FunFam" id="2.40.400.10:FF:000001">
    <property type="entry name" value="FAD binding domain protein"/>
    <property type="match status" value="1"/>
</dbReference>
<evidence type="ECO:0000256" key="5">
    <source>
        <dbReference type="ARBA" id="ARBA00023033"/>
    </source>
</evidence>
<keyword evidence="6" id="KW-0472">Membrane</keyword>
<evidence type="ECO:0000256" key="1">
    <source>
        <dbReference type="ARBA" id="ARBA00007992"/>
    </source>
</evidence>
<proteinExistence type="inferred from homology"/>
<dbReference type="InterPro" id="IPR023375">
    <property type="entry name" value="ADC_dom_sf"/>
</dbReference>
<dbReference type="EMBL" id="FCQH01000006">
    <property type="protein sequence ID" value="CVK94537.1"/>
    <property type="molecule type" value="Genomic_DNA"/>
</dbReference>
<dbReference type="Pfam" id="PF01494">
    <property type="entry name" value="FAD_binding_3"/>
    <property type="match status" value="1"/>
</dbReference>
<sequence length="698" mass="77818">MESNGVSHAATNGHTAAKSDGLNIVIIGAGIGGLTAAIFLRRQGHRVTLLEQSRFANEVGAAMHLAPNANGILRRLGIFAETIGANVFERSSTRPMKWSVMPISQERTGSGSIHGTWSIAYGCIRSSSDLQQHQKDPAFLRCSGRPAALLMLTQKQLPSSWRMAAKFRATWSLALMEFIKVVGKDWKAYSSGKSAFRFLVPRKDVLEDPETAHFAQHNGQLIICYAADRRIVMYPCDDNKMFNFVCIHPREESDPGSKEDWNNETSTSVLLGVYKDFDPALLKLLSKASPESLKAWELLDMDVLPTWTDKRLTLLGDAAHPFLPHQGQGAGVAIEDAASLAVVLPLGTSPEEVPERLHLYQEFRYDRANRIQEFSRQAGKDKPDKDFDMMAYTNFNLGHDEWDNSTNLFRKWDWARKPHLYWRMPVSFGPFPGPRQTFTGEARNATNSTFTTASIKFKTSRTLLQNLFPSTSFRFKSPGTVAYASFSQTTLNKMEWLGGSGYRHIGLYIHGVQYVQKDGTVRDGTFLPILWESLTDPIVSGREELGMPKLYCSIDIWKRANSYRIQTGWQGVNFGSFTLEGLREVDSGSSKGTIGGEDDEGIFAYKYIPKVGDRGKADVEHATFVPHAEESKVVPSKVLRVFTADKASFEFDPHDWEALPTLHHVVSRLAEVPVYEILGAKVVEGVGVPDVSSARRID</sequence>
<dbReference type="Gene3D" id="2.40.400.10">
    <property type="entry name" value="Acetoacetate decarboxylase-like"/>
    <property type="match status" value="1"/>
</dbReference>
<evidence type="ECO:0000256" key="4">
    <source>
        <dbReference type="ARBA" id="ARBA00023002"/>
    </source>
</evidence>
<dbReference type="GO" id="GO:0016829">
    <property type="term" value="F:lyase activity"/>
    <property type="evidence" value="ECO:0007669"/>
    <property type="project" value="InterPro"/>
</dbReference>
<dbReference type="PRINTS" id="PR00420">
    <property type="entry name" value="RNGMNOXGNASE"/>
</dbReference>
<dbReference type="Gene3D" id="3.30.9.30">
    <property type="match status" value="1"/>
</dbReference>
<keyword evidence="4" id="KW-0560">Oxidoreductase</keyword>
<dbReference type="InterPro" id="IPR010451">
    <property type="entry name" value="Acetoacetate_decarboxylase"/>
</dbReference>
<dbReference type="RefSeq" id="XP_041682903.1">
    <property type="nucleotide sequence ID" value="XM_041832440.1"/>
</dbReference>
<keyword evidence="6" id="KW-0812">Transmembrane</keyword>
<evidence type="ECO:0000256" key="6">
    <source>
        <dbReference type="SAM" id="Phobius"/>
    </source>
</evidence>
<organism evidence="8 9">
    <name type="scientific">Fusarium mangiferae</name>
    <name type="common">Mango malformation disease fungus</name>
    <dbReference type="NCBI Taxonomy" id="192010"/>
    <lineage>
        <taxon>Eukaryota</taxon>
        <taxon>Fungi</taxon>
        <taxon>Dikarya</taxon>
        <taxon>Ascomycota</taxon>
        <taxon>Pezizomycotina</taxon>
        <taxon>Sordariomycetes</taxon>
        <taxon>Hypocreomycetidae</taxon>
        <taxon>Hypocreales</taxon>
        <taxon>Nectriaceae</taxon>
        <taxon>Fusarium</taxon>
        <taxon>Fusarium fujikuroi species complex</taxon>
    </lineage>
</organism>
<keyword evidence="6" id="KW-1133">Transmembrane helix</keyword>
<name>A0A1L7TGU9_FUSMA</name>
<dbReference type="InterPro" id="IPR036188">
    <property type="entry name" value="FAD/NAD-bd_sf"/>
</dbReference>
<feature type="transmembrane region" description="Helical" evidence="6">
    <location>
        <begin position="21"/>
        <end position="40"/>
    </location>
</feature>
<dbReference type="Pfam" id="PF13450">
    <property type="entry name" value="NAD_binding_8"/>
    <property type="match status" value="1"/>
</dbReference>
<keyword evidence="2" id="KW-0285">Flavoprotein</keyword>
<dbReference type="GO" id="GO:0004497">
    <property type="term" value="F:monooxygenase activity"/>
    <property type="evidence" value="ECO:0007669"/>
    <property type="project" value="UniProtKB-KW"/>
</dbReference>
<evidence type="ECO:0000256" key="3">
    <source>
        <dbReference type="ARBA" id="ARBA00022827"/>
    </source>
</evidence>
<dbReference type="AlphaFoldDB" id="A0A1L7TGU9"/>
<keyword evidence="9" id="KW-1185">Reference proteome</keyword>
<keyword evidence="3" id="KW-0274">FAD</keyword>
<gene>
    <name evidence="8" type="ORF">FMAN_03599</name>
</gene>
<comment type="similarity">
    <text evidence="1">Belongs to the paxM FAD-dependent monooxygenase family.</text>
</comment>
<dbReference type="Gene3D" id="3.50.50.60">
    <property type="entry name" value="FAD/NAD(P)-binding domain"/>
    <property type="match status" value="2"/>
</dbReference>
<dbReference type="SUPFAM" id="SSF51905">
    <property type="entry name" value="FAD/NAD(P)-binding domain"/>
    <property type="match status" value="1"/>
</dbReference>
<dbReference type="Proteomes" id="UP000184255">
    <property type="component" value="Unassembled WGS sequence"/>
</dbReference>
<dbReference type="SUPFAM" id="SSF160104">
    <property type="entry name" value="Acetoacetate decarboxylase-like"/>
    <property type="match status" value="1"/>
</dbReference>
<feature type="domain" description="FAD-binding" evidence="7">
    <location>
        <begin position="210"/>
        <end position="374"/>
    </location>
</feature>